<comment type="caution">
    <text evidence="1">The sequence shown here is derived from an EMBL/GenBank/DDBJ whole genome shotgun (WGS) entry which is preliminary data.</text>
</comment>
<dbReference type="SUPFAM" id="SSF53254">
    <property type="entry name" value="Phosphoglycerate mutase-like"/>
    <property type="match status" value="1"/>
</dbReference>
<dbReference type="Gene3D" id="3.40.50.1240">
    <property type="entry name" value="Phosphoglycerate mutase-like"/>
    <property type="match status" value="1"/>
</dbReference>
<protein>
    <submittedName>
        <fullName evidence="1">SixA phosphatase family protein</fullName>
    </submittedName>
</protein>
<keyword evidence="2" id="KW-1185">Reference proteome</keyword>
<evidence type="ECO:0000313" key="2">
    <source>
        <dbReference type="Proteomes" id="UP001597344"/>
    </source>
</evidence>
<name>A0ABW5AZB3_9FLAO</name>
<dbReference type="InterPro" id="IPR013078">
    <property type="entry name" value="His_Pase_superF_clade-1"/>
</dbReference>
<dbReference type="RefSeq" id="WP_378321425.1">
    <property type="nucleotide sequence ID" value="NZ_JBHUHY010000016.1"/>
</dbReference>
<gene>
    <name evidence="1" type="ORF">ACFSJT_16425</name>
</gene>
<dbReference type="CDD" id="cd07067">
    <property type="entry name" value="HP_PGM_like"/>
    <property type="match status" value="1"/>
</dbReference>
<dbReference type="InterPro" id="IPR029033">
    <property type="entry name" value="His_PPase_superfam"/>
</dbReference>
<proteinExistence type="predicted"/>
<organism evidence="1 2">
    <name type="scientific">Aquimarina celericrescens</name>
    <dbReference type="NCBI Taxonomy" id="1964542"/>
    <lineage>
        <taxon>Bacteria</taxon>
        <taxon>Pseudomonadati</taxon>
        <taxon>Bacteroidota</taxon>
        <taxon>Flavobacteriia</taxon>
        <taxon>Flavobacteriales</taxon>
        <taxon>Flavobacteriaceae</taxon>
        <taxon>Aquimarina</taxon>
    </lineage>
</organism>
<sequence>MKFLSILLIFLFSLMGCSQNELKKEETTTYFFIRHTEKDLSNPKNKDPELTEEGKIRAQKWAKVFSEVKLDMVFSTDYTRTRNTAKPIAESQNLEIVLYDPGNLNDLDFQEKSKGKTCVIVGHSNTTPDFVNKIIGNKKYSSIDEKIYGKLFVITIQNDEIADLVLTID</sequence>
<accession>A0ABW5AZB3</accession>
<dbReference type="Proteomes" id="UP001597344">
    <property type="component" value="Unassembled WGS sequence"/>
</dbReference>
<reference evidence="2" key="1">
    <citation type="journal article" date="2019" name="Int. J. Syst. Evol. Microbiol.">
        <title>The Global Catalogue of Microorganisms (GCM) 10K type strain sequencing project: providing services to taxonomists for standard genome sequencing and annotation.</title>
        <authorList>
            <consortium name="The Broad Institute Genomics Platform"/>
            <consortium name="The Broad Institute Genome Sequencing Center for Infectious Disease"/>
            <person name="Wu L."/>
            <person name="Ma J."/>
        </authorList>
    </citation>
    <scope>NUCLEOTIDE SEQUENCE [LARGE SCALE GENOMIC DNA]</scope>
    <source>
        <strain evidence="2">DT92</strain>
    </source>
</reference>
<dbReference type="PROSITE" id="PS51257">
    <property type="entry name" value="PROKAR_LIPOPROTEIN"/>
    <property type="match status" value="1"/>
</dbReference>
<dbReference type="Pfam" id="PF00300">
    <property type="entry name" value="His_Phos_1"/>
    <property type="match status" value="1"/>
</dbReference>
<evidence type="ECO:0000313" key="1">
    <source>
        <dbReference type="EMBL" id="MFD2188393.1"/>
    </source>
</evidence>
<dbReference type="EMBL" id="JBHUHY010000016">
    <property type="protein sequence ID" value="MFD2188393.1"/>
    <property type="molecule type" value="Genomic_DNA"/>
</dbReference>